<evidence type="ECO:0000256" key="1">
    <source>
        <dbReference type="SAM" id="SignalP"/>
    </source>
</evidence>
<keyword evidence="4" id="KW-1185">Reference proteome</keyword>
<dbReference type="HOGENOM" id="CLU_946087_0_0_9"/>
<organism evidence="3 4">
    <name type="scientific">Paenibacillus macerans</name>
    <name type="common">Bacillus macerans</name>
    <dbReference type="NCBI Taxonomy" id="44252"/>
    <lineage>
        <taxon>Bacteria</taxon>
        <taxon>Bacillati</taxon>
        <taxon>Bacillota</taxon>
        <taxon>Bacilli</taxon>
        <taxon>Bacillales</taxon>
        <taxon>Paenibacillaceae</taxon>
        <taxon>Paenibacillus</taxon>
    </lineage>
</organism>
<dbReference type="GeneID" id="77008616"/>
<comment type="caution">
    <text evidence="3">The sequence shown here is derived from an EMBL/GenBank/DDBJ whole genome shotgun (WGS) entry which is preliminary data.</text>
</comment>
<dbReference type="RefSeq" id="WP_036624623.1">
    <property type="nucleotide sequence ID" value="NZ_JAKOBR010000034.1"/>
</dbReference>
<dbReference type="STRING" id="44252.DJ90_2926"/>
<feature type="domain" description="Copper amine oxidase-like N-terminal" evidence="2">
    <location>
        <begin position="36"/>
        <end position="150"/>
    </location>
</feature>
<name>A0A090Y4P4_PAEMA</name>
<feature type="chain" id="PRO_5001869230" description="Copper amine oxidase-like N-terminal domain-containing protein" evidence="1">
    <location>
        <begin position="29"/>
        <end position="303"/>
    </location>
</feature>
<sequence length="303" mass="33239">MNIMSKKSIMCLLCVLMLFSITTTSVLAAKVNVTVQVNGKTVSFPDAKPYYEDNRVMIPIRFVSEALGAKVGYKKTASGSIVNRTVTISLGDKKISMNINSKKVIVGETVVTLDVPARLQQERTYVPLRFVSEALGSDVNWNQSKKLVSISTGAKVTDPEPVPSDDNLYNTNFEWDKDADGYVYNKLAKELFVNNMKVSNDKLTFTLPKGAEAAYMSARGAFTQLTPGKTYTYSIGQGQGSIEFTLVYPGRDKQEAYSVFLDSKINKDSEEVFGQYNDAIVIVGGNSSGAPLSEVQKIAQQLK</sequence>
<evidence type="ECO:0000259" key="2">
    <source>
        <dbReference type="Pfam" id="PF07833"/>
    </source>
</evidence>
<evidence type="ECO:0000313" key="4">
    <source>
        <dbReference type="Proteomes" id="UP000029278"/>
    </source>
</evidence>
<dbReference type="AlphaFoldDB" id="A0A090Y4P4"/>
<dbReference type="InterPro" id="IPR036582">
    <property type="entry name" value="Mao_N_sf"/>
</dbReference>
<dbReference type="InterPro" id="IPR012854">
    <property type="entry name" value="Cu_amine_oxidase-like_N"/>
</dbReference>
<dbReference type="PATRIC" id="fig|44252.3.peg.6232"/>
<dbReference type="Gene3D" id="3.30.457.10">
    <property type="entry name" value="Copper amine oxidase-like, N-terminal domain"/>
    <property type="match status" value="2"/>
</dbReference>
<reference evidence="3 4" key="1">
    <citation type="submission" date="2014-04" db="EMBL/GenBank/DDBJ databases">
        <authorList>
            <person name="Bishop-Lilly K.A."/>
            <person name="Broomall S.M."/>
            <person name="Chain P.S."/>
            <person name="Chertkov O."/>
            <person name="Coyne S.R."/>
            <person name="Daligault H.E."/>
            <person name="Davenport K.W."/>
            <person name="Erkkila T."/>
            <person name="Frey K.G."/>
            <person name="Gibbons H.S."/>
            <person name="Gu W."/>
            <person name="Jaissle J."/>
            <person name="Johnson S.L."/>
            <person name="Koroleva G.I."/>
            <person name="Ladner J.T."/>
            <person name="Lo C.-C."/>
            <person name="Minogue T.D."/>
            <person name="Munk C."/>
            <person name="Palacios G.F."/>
            <person name="Redden C.L."/>
            <person name="Rosenzweig C.N."/>
            <person name="Scholz M.B."/>
            <person name="Teshima H."/>
            <person name="Xu Y."/>
        </authorList>
    </citation>
    <scope>NUCLEOTIDE SEQUENCE [LARGE SCALE GENOMIC DNA]</scope>
    <source>
        <strain evidence="3 4">8244</strain>
    </source>
</reference>
<dbReference type="SUPFAM" id="SSF55383">
    <property type="entry name" value="Copper amine oxidase, domain N"/>
    <property type="match status" value="2"/>
</dbReference>
<accession>A0A090Y4P4</accession>
<dbReference type="Pfam" id="PF07833">
    <property type="entry name" value="Cu_amine_oxidN1"/>
    <property type="match status" value="1"/>
</dbReference>
<gene>
    <name evidence="3" type="ORF">DJ90_2926</name>
</gene>
<proteinExistence type="predicted"/>
<feature type="signal peptide" evidence="1">
    <location>
        <begin position="1"/>
        <end position="28"/>
    </location>
</feature>
<evidence type="ECO:0000313" key="3">
    <source>
        <dbReference type="EMBL" id="KFM93146.1"/>
    </source>
</evidence>
<dbReference type="Proteomes" id="UP000029278">
    <property type="component" value="Unassembled WGS sequence"/>
</dbReference>
<protein>
    <recommendedName>
        <fullName evidence="2">Copper amine oxidase-like N-terminal domain-containing protein</fullName>
    </recommendedName>
</protein>
<dbReference type="EMBL" id="JMQA01000053">
    <property type="protein sequence ID" value="KFM93146.1"/>
    <property type="molecule type" value="Genomic_DNA"/>
</dbReference>
<keyword evidence="1" id="KW-0732">Signal</keyword>